<dbReference type="NCBIfam" id="TIGR00517">
    <property type="entry name" value="acyl_carrier"/>
    <property type="match status" value="1"/>
</dbReference>
<keyword evidence="3 7" id="KW-0597">Phosphoprotein</keyword>
<dbReference type="AlphaFoldDB" id="A0A6A8MBH1"/>
<dbReference type="RefSeq" id="WP_154573047.1">
    <property type="nucleotide sequence ID" value="NZ_DBEZJY010000053.1"/>
</dbReference>
<dbReference type="NCBIfam" id="NF002150">
    <property type="entry name" value="PRK00982.1-4"/>
    <property type="match status" value="1"/>
</dbReference>
<dbReference type="SUPFAM" id="SSF47336">
    <property type="entry name" value="ACP-like"/>
    <property type="match status" value="1"/>
</dbReference>
<dbReference type="GO" id="GO:0005829">
    <property type="term" value="C:cytosol"/>
    <property type="evidence" value="ECO:0007669"/>
    <property type="project" value="TreeGrafter"/>
</dbReference>
<evidence type="ECO:0000256" key="9">
    <source>
        <dbReference type="RuleBase" id="RU003545"/>
    </source>
</evidence>
<evidence type="ECO:0000313" key="11">
    <source>
        <dbReference type="EMBL" id="MST69579.1"/>
    </source>
</evidence>
<dbReference type="NCBIfam" id="NF002148">
    <property type="entry name" value="PRK00982.1-2"/>
    <property type="match status" value="1"/>
</dbReference>
<evidence type="ECO:0000256" key="8">
    <source>
        <dbReference type="NCBIfam" id="TIGR00517"/>
    </source>
</evidence>
<dbReference type="PANTHER" id="PTHR20863">
    <property type="entry name" value="ACYL CARRIER PROTEIN"/>
    <property type="match status" value="1"/>
</dbReference>
<evidence type="ECO:0000256" key="7">
    <source>
        <dbReference type="HAMAP-Rule" id="MF_01217"/>
    </source>
</evidence>
<evidence type="ECO:0000256" key="2">
    <source>
        <dbReference type="ARBA" id="ARBA00022516"/>
    </source>
</evidence>
<comment type="subcellular location">
    <subcellularLocation>
        <location evidence="7">Cytoplasm</location>
    </subcellularLocation>
</comment>
<dbReference type="GO" id="GO:0000035">
    <property type="term" value="F:acyl binding"/>
    <property type="evidence" value="ECO:0007669"/>
    <property type="project" value="TreeGrafter"/>
</dbReference>
<comment type="pathway">
    <text evidence="7 9">Lipid metabolism; fatty acid biosynthesis.</text>
</comment>
<dbReference type="Pfam" id="PF00550">
    <property type="entry name" value="PP-binding"/>
    <property type="match status" value="1"/>
</dbReference>
<reference evidence="11" key="1">
    <citation type="submission" date="2019-09" db="EMBL/GenBank/DDBJ databases">
        <title>In-depth cultivation of the pig gut microbiome towards novel bacterial diversity and tailored functional studies.</title>
        <authorList>
            <person name="Wylensek D."/>
            <person name="Hitch T.C.A."/>
            <person name="Clavel T."/>
        </authorList>
    </citation>
    <scope>NUCLEOTIDE SEQUENCE</scope>
    <source>
        <strain evidence="11">RF-744-FAT-WT-3</strain>
    </source>
</reference>
<name>A0A6A8MBH1_9FIRM</name>
<keyword evidence="5 7" id="KW-0443">Lipid metabolism</keyword>
<evidence type="ECO:0000256" key="6">
    <source>
        <dbReference type="ARBA" id="ARBA00023160"/>
    </source>
</evidence>
<dbReference type="EMBL" id="VUNB01000006">
    <property type="protein sequence ID" value="MST69579.1"/>
    <property type="molecule type" value="Genomic_DNA"/>
</dbReference>
<dbReference type="PANTHER" id="PTHR20863:SF76">
    <property type="entry name" value="CARRIER DOMAIN-CONTAINING PROTEIN"/>
    <property type="match status" value="1"/>
</dbReference>
<gene>
    <name evidence="7 11" type="primary">acpP</name>
    <name evidence="11" type="ORF">FYJ66_08285</name>
</gene>
<accession>A0A6A8MBH1</accession>
<evidence type="ECO:0000256" key="4">
    <source>
        <dbReference type="ARBA" id="ARBA00022832"/>
    </source>
</evidence>
<protein>
    <recommendedName>
        <fullName evidence="7 8">Acyl carrier protein</fullName>
        <shortName evidence="7">ACP</shortName>
    </recommendedName>
</protein>
<comment type="PTM">
    <text evidence="9">4'-phosphopantetheine is transferred from CoA to a specific serine of apo-ACP by acpS.</text>
</comment>
<organism evidence="11">
    <name type="scientific">Baileyella intestinalis</name>
    <dbReference type="NCBI Taxonomy" id="2606709"/>
    <lineage>
        <taxon>Bacteria</taxon>
        <taxon>Bacillati</taxon>
        <taxon>Bacillota</taxon>
        <taxon>Clostridia</taxon>
        <taxon>Peptostreptococcales</taxon>
        <taxon>Anaerovoracaceae</taxon>
        <taxon>Baileyella</taxon>
    </lineage>
</organism>
<comment type="caution">
    <text evidence="11">The sequence shown here is derived from an EMBL/GenBank/DDBJ whole genome shotgun (WGS) entry which is preliminary data.</text>
</comment>
<dbReference type="HAMAP" id="MF_01217">
    <property type="entry name" value="Acyl_carrier"/>
    <property type="match status" value="1"/>
</dbReference>
<dbReference type="InterPro" id="IPR036736">
    <property type="entry name" value="ACP-like_sf"/>
</dbReference>
<dbReference type="InterPro" id="IPR009081">
    <property type="entry name" value="PP-bd_ACP"/>
</dbReference>
<comment type="function">
    <text evidence="7 9">Carrier of the growing fatty acid chain in fatty acid biosynthesis.</text>
</comment>
<keyword evidence="4 7" id="KW-0276">Fatty acid metabolism</keyword>
<evidence type="ECO:0000256" key="5">
    <source>
        <dbReference type="ARBA" id="ARBA00023098"/>
    </source>
</evidence>
<keyword evidence="2 7" id="KW-0444">Lipid biosynthesis</keyword>
<dbReference type="UniPathway" id="UPA00094"/>
<dbReference type="GO" id="GO:0016020">
    <property type="term" value="C:membrane"/>
    <property type="evidence" value="ECO:0007669"/>
    <property type="project" value="GOC"/>
</dbReference>
<evidence type="ECO:0000259" key="10">
    <source>
        <dbReference type="PROSITE" id="PS50075"/>
    </source>
</evidence>
<feature type="domain" description="Carrier" evidence="10">
    <location>
        <begin position="1"/>
        <end position="75"/>
    </location>
</feature>
<sequence>MVFEKVKSFVVEQLGVDPDQVEMDTNLMKDLEADSLDAVEIILAVEDEYGLDIPDETAEKFETVRDLVEYVEANK</sequence>
<dbReference type="GO" id="GO:0009245">
    <property type="term" value="P:lipid A biosynthetic process"/>
    <property type="evidence" value="ECO:0007669"/>
    <property type="project" value="TreeGrafter"/>
</dbReference>
<keyword evidence="7" id="KW-0963">Cytoplasm</keyword>
<dbReference type="PROSITE" id="PS50075">
    <property type="entry name" value="CARRIER"/>
    <property type="match status" value="1"/>
</dbReference>
<dbReference type="InterPro" id="IPR003231">
    <property type="entry name" value="ACP"/>
</dbReference>
<proteinExistence type="inferred from homology"/>
<comment type="PTM">
    <text evidence="7">4'-phosphopantetheine is transferred from CoA to a specific serine of apo-ACP by AcpS. This modification is essential for activity because fatty acids are bound in thioester linkage to the sulfhydryl of the prosthetic group.</text>
</comment>
<comment type="similarity">
    <text evidence="7">Belongs to the acyl carrier protein (ACP) family.</text>
</comment>
<keyword evidence="1 7" id="KW-0596">Phosphopantetheine</keyword>
<keyword evidence="6 7" id="KW-0275">Fatty acid biosynthesis</keyword>
<dbReference type="Gene3D" id="1.10.1200.10">
    <property type="entry name" value="ACP-like"/>
    <property type="match status" value="1"/>
</dbReference>
<feature type="modified residue" description="O-(pantetheine 4'-phosphoryl)serine" evidence="7">
    <location>
        <position position="35"/>
    </location>
</feature>
<dbReference type="GO" id="GO:0000036">
    <property type="term" value="F:acyl carrier activity"/>
    <property type="evidence" value="ECO:0007669"/>
    <property type="project" value="UniProtKB-UniRule"/>
</dbReference>
<evidence type="ECO:0000256" key="3">
    <source>
        <dbReference type="ARBA" id="ARBA00022553"/>
    </source>
</evidence>
<evidence type="ECO:0000256" key="1">
    <source>
        <dbReference type="ARBA" id="ARBA00022450"/>
    </source>
</evidence>